<gene>
    <name evidence="2" type="ORF">ACFOSX_09325</name>
</gene>
<feature type="transmembrane region" description="Helical" evidence="1">
    <location>
        <begin position="98"/>
        <end position="116"/>
    </location>
</feature>
<feature type="transmembrane region" description="Helical" evidence="1">
    <location>
        <begin position="68"/>
        <end position="92"/>
    </location>
</feature>
<keyword evidence="1" id="KW-0812">Transmembrane</keyword>
<keyword evidence="3" id="KW-1185">Reference proteome</keyword>
<feature type="transmembrane region" description="Helical" evidence="1">
    <location>
        <begin position="35"/>
        <end position="56"/>
    </location>
</feature>
<dbReference type="RefSeq" id="WP_386099703.1">
    <property type="nucleotide sequence ID" value="NZ_JBHSAT010000004.1"/>
</dbReference>
<keyword evidence="1" id="KW-0472">Membrane</keyword>
<dbReference type="Proteomes" id="UP001595812">
    <property type="component" value="Unassembled WGS sequence"/>
</dbReference>
<keyword evidence="1" id="KW-1133">Transmembrane helix</keyword>
<protein>
    <submittedName>
        <fullName evidence="2">Uncharacterized protein</fullName>
    </submittedName>
</protein>
<dbReference type="EMBL" id="JBHSAT010000004">
    <property type="protein sequence ID" value="MFC3877431.1"/>
    <property type="molecule type" value="Genomic_DNA"/>
</dbReference>
<accession>A0ABV8AKW5</accession>
<name>A0ABV8AKW5_9FLAO</name>
<evidence type="ECO:0000313" key="2">
    <source>
        <dbReference type="EMBL" id="MFC3877431.1"/>
    </source>
</evidence>
<comment type="caution">
    <text evidence="2">The sequence shown here is derived from an EMBL/GenBank/DDBJ whole genome shotgun (WGS) entry which is preliminary data.</text>
</comment>
<evidence type="ECO:0000256" key="1">
    <source>
        <dbReference type="SAM" id="Phobius"/>
    </source>
</evidence>
<sequence>MTYLIIGILISFILYPIFSAKAQLDKDNKEKPYTTVTILMAMAIFLSIILSIAIALNADMPASIGHGGFMYIIGPGFYGILVLILYLVSVGVRPEWKFVSGLACILINISIGFYYFI</sequence>
<evidence type="ECO:0000313" key="3">
    <source>
        <dbReference type="Proteomes" id="UP001595812"/>
    </source>
</evidence>
<organism evidence="2 3">
    <name type="scientific">Winogradskyella maritima</name>
    <dbReference type="NCBI Taxonomy" id="1517766"/>
    <lineage>
        <taxon>Bacteria</taxon>
        <taxon>Pseudomonadati</taxon>
        <taxon>Bacteroidota</taxon>
        <taxon>Flavobacteriia</taxon>
        <taxon>Flavobacteriales</taxon>
        <taxon>Flavobacteriaceae</taxon>
        <taxon>Winogradskyella</taxon>
    </lineage>
</organism>
<reference evidence="3" key="1">
    <citation type="journal article" date="2019" name="Int. J. Syst. Evol. Microbiol.">
        <title>The Global Catalogue of Microorganisms (GCM) 10K type strain sequencing project: providing services to taxonomists for standard genome sequencing and annotation.</title>
        <authorList>
            <consortium name="The Broad Institute Genomics Platform"/>
            <consortium name="The Broad Institute Genome Sequencing Center for Infectious Disease"/>
            <person name="Wu L."/>
            <person name="Ma J."/>
        </authorList>
    </citation>
    <scope>NUCLEOTIDE SEQUENCE [LARGE SCALE GENOMIC DNA]</scope>
    <source>
        <strain evidence="3">CECT 8979</strain>
    </source>
</reference>
<proteinExistence type="predicted"/>